<dbReference type="AlphaFoldDB" id="A0A369BBE7"/>
<evidence type="ECO:0000256" key="1">
    <source>
        <dbReference type="SAM" id="Phobius"/>
    </source>
</evidence>
<feature type="transmembrane region" description="Helical" evidence="1">
    <location>
        <begin position="6"/>
        <end position="29"/>
    </location>
</feature>
<keyword evidence="1" id="KW-0812">Transmembrane</keyword>
<keyword evidence="3" id="KW-1185">Reference proteome</keyword>
<dbReference type="Proteomes" id="UP000253034">
    <property type="component" value="Unassembled WGS sequence"/>
</dbReference>
<proteinExistence type="predicted"/>
<dbReference type="RefSeq" id="WP_114296699.1">
    <property type="nucleotide sequence ID" value="NZ_QPJT01000004.1"/>
</dbReference>
<name>A0A369BBE7_9FIRM</name>
<gene>
    <name evidence="2" type="ORF">DFR58_104122</name>
</gene>
<evidence type="ECO:0000313" key="3">
    <source>
        <dbReference type="Proteomes" id="UP000253034"/>
    </source>
</evidence>
<sequence>MTKKFYSNIITLLIIIAIFLLAEYVIGYYHNRRILSSSMIKGQNSHGVLKGYGLKLTTKGNIPVKDKNIIINDGEKFDYVLEVFNNTDKDDTLEVLLSINYTQVPFFLNKSNNSRLFSYEFTLNKGSKVDLPIEIDNSKFPYKINPLVFTIRSTLNKSKADFFDSSFSSRYNILTDKNSNLQLNNDIMFKYEKMKESEVKFKGLWLNNSFNKINEYIYNEKIIKVKADDYVKLALRTYSYTEDALFWMLIDDKRAEFKDSLNYIYFQNVKNSLIYKEVCFKAPSKKGTYKILGFIASNPIEYINTNNLEDYLIKASNKMFIRVE</sequence>
<keyword evidence="1" id="KW-1133">Transmembrane helix</keyword>
<reference evidence="2 3" key="1">
    <citation type="submission" date="2018-07" db="EMBL/GenBank/DDBJ databases">
        <title>Genomic Encyclopedia of Type Strains, Phase IV (KMG-IV): sequencing the most valuable type-strain genomes for metagenomic binning, comparative biology and taxonomic classification.</title>
        <authorList>
            <person name="Goeker M."/>
        </authorList>
    </citation>
    <scope>NUCLEOTIDE SEQUENCE [LARGE SCALE GENOMIC DNA]</scope>
    <source>
        <strain evidence="2 3">DSM 27016</strain>
    </source>
</reference>
<protein>
    <submittedName>
        <fullName evidence="2">Uncharacterized protein</fullName>
    </submittedName>
</protein>
<keyword evidence="1" id="KW-0472">Membrane</keyword>
<evidence type="ECO:0000313" key="2">
    <source>
        <dbReference type="EMBL" id="RCX18853.1"/>
    </source>
</evidence>
<organism evidence="2 3">
    <name type="scientific">Anaerobacterium chartisolvens</name>
    <dbReference type="NCBI Taxonomy" id="1297424"/>
    <lineage>
        <taxon>Bacteria</taxon>
        <taxon>Bacillati</taxon>
        <taxon>Bacillota</taxon>
        <taxon>Clostridia</taxon>
        <taxon>Eubacteriales</taxon>
        <taxon>Oscillospiraceae</taxon>
        <taxon>Anaerobacterium</taxon>
    </lineage>
</organism>
<comment type="caution">
    <text evidence="2">The sequence shown here is derived from an EMBL/GenBank/DDBJ whole genome shotgun (WGS) entry which is preliminary data.</text>
</comment>
<accession>A0A369BBE7</accession>
<dbReference type="EMBL" id="QPJT01000004">
    <property type="protein sequence ID" value="RCX18853.1"/>
    <property type="molecule type" value="Genomic_DNA"/>
</dbReference>